<dbReference type="Pfam" id="PF23571">
    <property type="entry name" value="GH3_M"/>
    <property type="match status" value="1"/>
</dbReference>
<accession>A0A9D7S5Z9</accession>
<sequence length="505" mass="58074">MNSLINAIWSQYLKVHQGQIENFIEKPHETQTAQLKTILKTARNTEWGLRYQFDSITKKEEWQQRVPIREYDLFKNDINRMMQGETDILWPGRVKYFAKSSGTTADKSKFIPITNENHKDCHTKGSWRLVAKLYENLENPKIVEGKSILLVGSLNKDLKEYPGSIIGDVSAVILQRTSKFALPFISPSLDINLIPNFEEKLELIATNCLNEDVRMIAGTPTWAMVLFKKLLEITGKQNIQEIWPNIQAFVHGAVSFVPYRKPFETFFPNPGMSYMETYNASEGYFAVQNDFGHDDMLLLLDNGVYYEFIPMAEWEKEFPETKLLHEVEVGKNYAMVITTNSGLYRYKIGDTIQFTSTSPYKIKITGRVKQFINVFGEELMVANTDEALAKTSKEFGVLVRDYTAAPIFLNTNSKGGHEWVIEFEKPPEDAEAFANVLDDNLKKLNSDYEAKRYKGLAMERLKLHIAPSGTFMKWLKNRNKIGAQQKVPRLSNERNNIEEIIKLIS</sequence>
<name>A0A9D7S5Z9_9BACT</name>
<evidence type="ECO:0000313" key="4">
    <source>
        <dbReference type="Proteomes" id="UP000808349"/>
    </source>
</evidence>
<dbReference type="AlphaFoldDB" id="A0A9D7S5Z9"/>
<reference evidence="3 4" key="1">
    <citation type="submission" date="2020-10" db="EMBL/GenBank/DDBJ databases">
        <title>Connecting structure to function with the recovery of over 1000 high-quality activated sludge metagenome-assembled genomes encoding full-length rRNA genes using long-read sequencing.</title>
        <authorList>
            <person name="Singleton C.M."/>
            <person name="Petriglieri F."/>
            <person name="Kristensen J.M."/>
            <person name="Kirkegaard R.H."/>
            <person name="Michaelsen T.Y."/>
            <person name="Andersen M.H."/>
            <person name="Karst S.M."/>
            <person name="Dueholm M.S."/>
            <person name="Nielsen P.H."/>
            <person name="Albertsen M."/>
        </authorList>
    </citation>
    <scope>NUCLEOTIDE SEQUENCE [LARGE SCALE GENOMIC DNA]</scope>
    <source>
        <strain evidence="3">Ribe_18-Q3-R11-54_BAT3C.373</strain>
    </source>
</reference>
<gene>
    <name evidence="3" type="ORF">IPO85_03020</name>
</gene>
<dbReference type="EMBL" id="JADKFW010000004">
    <property type="protein sequence ID" value="MBK9716492.1"/>
    <property type="molecule type" value="Genomic_DNA"/>
</dbReference>
<evidence type="ECO:0000313" key="3">
    <source>
        <dbReference type="EMBL" id="MBK9716492.1"/>
    </source>
</evidence>
<feature type="domain" description="GH3 C-terminal" evidence="2">
    <location>
        <begin position="384"/>
        <end position="495"/>
    </location>
</feature>
<dbReference type="Pfam" id="PF23572">
    <property type="entry name" value="GH3_C"/>
    <property type="match status" value="1"/>
</dbReference>
<dbReference type="Pfam" id="PF03321">
    <property type="entry name" value="GH3"/>
    <property type="match status" value="2"/>
</dbReference>
<protein>
    <submittedName>
        <fullName evidence="3">GH3 auxin-responsive promoter family protein</fullName>
    </submittedName>
</protein>
<evidence type="ECO:0000259" key="2">
    <source>
        <dbReference type="Pfam" id="PF23572"/>
    </source>
</evidence>
<dbReference type="InterPro" id="IPR055378">
    <property type="entry name" value="GH3_C"/>
</dbReference>
<dbReference type="Proteomes" id="UP000808349">
    <property type="component" value="Unassembled WGS sequence"/>
</dbReference>
<proteinExistence type="predicted"/>
<comment type="caution">
    <text evidence="3">The sequence shown here is derived from an EMBL/GenBank/DDBJ whole genome shotgun (WGS) entry which is preliminary data.</text>
</comment>
<dbReference type="InterPro" id="IPR004993">
    <property type="entry name" value="GH3"/>
</dbReference>
<dbReference type="GO" id="GO:0005737">
    <property type="term" value="C:cytoplasm"/>
    <property type="evidence" value="ECO:0007669"/>
    <property type="project" value="TreeGrafter"/>
</dbReference>
<dbReference type="PANTHER" id="PTHR31901:SF9">
    <property type="entry name" value="GH3 DOMAIN-CONTAINING PROTEIN"/>
    <property type="match status" value="1"/>
</dbReference>
<dbReference type="InterPro" id="IPR055377">
    <property type="entry name" value="GH3_M"/>
</dbReference>
<dbReference type="PANTHER" id="PTHR31901">
    <property type="entry name" value="GH3 DOMAIN-CONTAINING PROTEIN"/>
    <property type="match status" value="1"/>
</dbReference>
<evidence type="ECO:0000259" key="1">
    <source>
        <dbReference type="Pfam" id="PF23571"/>
    </source>
</evidence>
<organism evidence="3 4">
    <name type="scientific">Candidatus Defluviibacterium haderslevense</name>
    <dbReference type="NCBI Taxonomy" id="2981993"/>
    <lineage>
        <taxon>Bacteria</taxon>
        <taxon>Pseudomonadati</taxon>
        <taxon>Bacteroidota</taxon>
        <taxon>Saprospiria</taxon>
        <taxon>Saprospirales</taxon>
        <taxon>Saprospiraceae</taxon>
        <taxon>Candidatus Defluviibacterium</taxon>
    </lineage>
</organism>
<feature type="domain" description="GH3 middle" evidence="1">
    <location>
        <begin position="298"/>
        <end position="367"/>
    </location>
</feature>
<dbReference type="GO" id="GO:0016881">
    <property type="term" value="F:acid-amino acid ligase activity"/>
    <property type="evidence" value="ECO:0007669"/>
    <property type="project" value="TreeGrafter"/>
</dbReference>